<dbReference type="EMBL" id="CAACVI010000001">
    <property type="protein sequence ID" value="VEN72754.1"/>
    <property type="molecule type" value="Genomic_DNA"/>
</dbReference>
<evidence type="ECO:0000313" key="2">
    <source>
        <dbReference type="EMBL" id="VEN72754.1"/>
    </source>
</evidence>
<accession>A0A484HC47</accession>
<dbReference type="AlphaFoldDB" id="A0A484HC47"/>
<gene>
    <name evidence="2" type="ORF">EPICR_10253</name>
</gene>
<name>A0A484HC47_9BACT</name>
<comment type="similarity">
    <text evidence="1">Belongs to the phD/YefM antitoxin family.</text>
</comment>
<reference evidence="2" key="1">
    <citation type="submission" date="2019-01" db="EMBL/GenBank/DDBJ databases">
        <authorList>
            <consortium name="Genoscope - CEA"/>
            <person name="William W."/>
        </authorList>
    </citation>
    <scope>NUCLEOTIDE SEQUENCE</scope>
    <source>
        <strain evidence="2">CR-1</strain>
    </source>
</reference>
<protein>
    <submittedName>
        <fullName evidence="2">Antitoxin</fullName>
    </submittedName>
</protein>
<dbReference type="Gene3D" id="3.40.1620.10">
    <property type="entry name" value="YefM-like domain"/>
    <property type="match status" value="1"/>
</dbReference>
<dbReference type="SUPFAM" id="SSF143120">
    <property type="entry name" value="YefM-like"/>
    <property type="match status" value="1"/>
</dbReference>
<organism evidence="2">
    <name type="scientific">uncultured Desulfobacteraceae bacterium</name>
    <dbReference type="NCBI Taxonomy" id="218296"/>
    <lineage>
        <taxon>Bacteria</taxon>
        <taxon>Pseudomonadati</taxon>
        <taxon>Thermodesulfobacteriota</taxon>
        <taxon>Desulfobacteria</taxon>
        <taxon>Desulfobacterales</taxon>
        <taxon>Desulfobacteraceae</taxon>
        <taxon>environmental samples</taxon>
    </lineage>
</organism>
<evidence type="ECO:0000256" key="1">
    <source>
        <dbReference type="ARBA" id="ARBA00009981"/>
    </source>
</evidence>
<sequence>MAAIDMGNHPDYNTGMTHLNISEIKTHFSKCMERVSAGQTITVCKRNVPIARISSIDSIPLRKRPVGLGGKEYPGFKIPDSFFDPLPDDIGAAFNGENP</sequence>
<proteinExistence type="inferred from homology"/>
<dbReference type="NCBIfam" id="TIGR01552">
    <property type="entry name" value="phd_fam"/>
    <property type="match status" value="1"/>
</dbReference>
<dbReference type="InterPro" id="IPR036165">
    <property type="entry name" value="YefM-like_sf"/>
</dbReference>